<evidence type="ECO:0000259" key="7">
    <source>
        <dbReference type="Pfam" id="PF09157"/>
    </source>
</evidence>
<dbReference type="GO" id="GO:0031119">
    <property type="term" value="P:tRNA pseudouridine synthesis"/>
    <property type="evidence" value="ECO:0007669"/>
    <property type="project" value="UniProtKB-UniRule"/>
</dbReference>
<dbReference type="Pfam" id="PF09157">
    <property type="entry name" value="TruB-C_2"/>
    <property type="match status" value="1"/>
</dbReference>
<comment type="similarity">
    <text evidence="2 5">Belongs to the pseudouridine synthase TruB family. Type 1 subfamily.</text>
</comment>
<sequence>MTTNTITPLEGILPVMKPAGWTSHDVVAKVRRILKEKRIGHTGTLDPQVTGVLPLCIGRATRMVEYIQELPKEYEATLTVGYATDTEDASGNITERVDSAVLTLDQVEAVLRQFVGEIEQVPPMFSAIKVDGKRLYELAREGKEVERKSRKVTLYQIELISADLDKPHPDIRFRALCSKGTYIRTLCVDIGKELGYPAVMSHLTRTRTGNIGLSQCITLEELEARRDNGTVPELLIPVDAAVLHLNKTTLNETQTRQALQGQKIRLSQSSDVDERLRALYRVYSSQNDFIGVFEWDPELGCLAPVKVFS</sequence>
<feature type="active site" description="Nucleophile" evidence="5">
    <location>
        <position position="46"/>
    </location>
</feature>
<dbReference type="NCBIfam" id="TIGR00431">
    <property type="entry name" value="TruB"/>
    <property type="match status" value="1"/>
</dbReference>
<dbReference type="InterPro" id="IPR002501">
    <property type="entry name" value="PsdUridine_synth_N"/>
</dbReference>
<protein>
    <recommendedName>
        <fullName evidence="5">tRNA pseudouridine synthase B</fullName>
        <ecNumber evidence="5">5.4.99.25</ecNumber>
    </recommendedName>
    <alternativeName>
        <fullName evidence="5">tRNA pseudouridine(55) synthase</fullName>
        <shortName evidence="5">Psi55 synthase</shortName>
    </alternativeName>
    <alternativeName>
        <fullName evidence="5">tRNA pseudouridylate synthase</fullName>
    </alternativeName>
    <alternativeName>
        <fullName evidence="5">tRNA-uridine isomerase</fullName>
    </alternativeName>
</protein>
<keyword evidence="3 5" id="KW-0819">tRNA processing</keyword>
<comment type="catalytic activity">
    <reaction evidence="1 5">
        <text>uridine(55) in tRNA = pseudouridine(55) in tRNA</text>
        <dbReference type="Rhea" id="RHEA:42532"/>
        <dbReference type="Rhea" id="RHEA-COMP:10101"/>
        <dbReference type="Rhea" id="RHEA-COMP:10102"/>
        <dbReference type="ChEBI" id="CHEBI:65314"/>
        <dbReference type="ChEBI" id="CHEBI:65315"/>
        <dbReference type="EC" id="5.4.99.25"/>
    </reaction>
</comment>
<evidence type="ECO:0000256" key="5">
    <source>
        <dbReference type="HAMAP-Rule" id="MF_01080"/>
    </source>
</evidence>
<dbReference type="GO" id="GO:0003723">
    <property type="term" value="F:RNA binding"/>
    <property type="evidence" value="ECO:0007669"/>
    <property type="project" value="InterPro"/>
</dbReference>
<dbReference type="InterPro" id="IPR020103">
    <property type="entry name" value="PsdUridine_synth_cat_dom_sf"/>
</dbReference>
<evidence type="ECO:0000256" key="2">
    <source>
        <dbReference type="ARBA" id="ARBA00005642"/>
    </source>
</evidence>
<dbReference type="OrthoDB" id="9802309at2"/>
<dbReference type="FunFam" id="3.30.2350.10:FF:000011">
    <property type="entry name" value="tRNA pseudouridine synthase B"/>
    <property type="match status" value="1"/>
</dbReference>
<feature type="domain" description="Pseudouridine synthase II N-terminal" evidence="6">
    <location>
        <begin position="31"/>
        <end position="183"/>
    </location>
</feature>
<evidence type="ECO:0000256" key="1">
    <source>
        <dbReference type="ARBA" id="ARBA00000385"/>
    </source>
</evidence>
<keyword evidence="4 5" id="KW-0413">Isomerase</keyword>
<dbReference type="AlphaFoldDB" id="A0A4Q9DNV3"/>
<evidence type="ECO:0000313" key="10">
    <source>
        <dbReference type="Proteomes" id="UP000293142"/>
    </source>
</evidence>
<dbReference type="GO" id="GO:1990481">
    <property type="term" value="P:mRNA pseudouridine synthesis"/>
    <property type="evidence" value="ECO:0007669"/>
    <property type="project" value="TreeGrafter"/>
</dbReference>
<dbReference type="CDD" id="cd02573">
    <property type="entry name" value="PseudoU_synth_EcTruB"/>
    <property type="match status" value="1"/>
</dbReference>
<feature type="domain" description="tRNA pseudouridine synthase II TruB subfamily 1 C-terminal" evidence="7">
    <location>
        <begin position="249"/>
        <end position="297"/>
    </location>
</feature>
<organism evidence="9 10">
    <name type="scientific">Paenibacillus thalictri</name>
    <dbReference type="NCBI Taxonomy" id="2527873"/>
    <lineage>
        <taxon>Bacteria</taxon>
        <taxon>Bacillati</taxon>
        <taxon>Bacillota</taxon>
        <taxon>Bacilli</taxon>
        <taxon>Bacillales</taxon>
        <taxon>Paenibacillaceae</taxon>
        <taxon>Paenibacillus</taxon>
    </lineage>
</organism>
<keyword evidence="10" id="KW-1185">Reference proteome</keyword>
<dbReference type="HAMAP" id="MF_01080">
    <property type="entry name" value="TruB_bact"/>
    <property type="match status" value="1"/>
</dbReference>
<dbReference type="Pfam" id="PF01509">
    <property type="entry name" value="TruB_N"/>
    <property type="match status" value="1"/>
</dbReference>
<proteinExistence type="inferred from homology"/>
<comment type="caution">
    <text evidence="9">The sequence shown here is derived from an EMBL/GenBank/DDBJ whole genome shotgun (WGS) entry which is preliminary data.</text>
</comment>
<comment type="function">
    <text evidence="5">Responsible for synthesis of pseudouridine from uracil-55 in the psi GC loop of transfer RNAs.</text>
</comment>
<feature type="domain" description="tRNA pseudouridylate synthase B C-terminal" evidence="8">
    <location>
        <begin position="184"/>
        <end position="242"/>
    </location>
</feature>
<dbReference type="InterPro" id="IPR015240">
    <property type="entry name" value="tRNA_sdUridine_synth_fam1_C"/>
</dbReference>
<evidence type="ECO:0000256" key="3">
    <source>
        <dbReference type="ARBA" id="ARBA00022694"/>
    </source>
</evidence>
<dbReference type="EC" id="5.4.99.25" evidence="5"/>
<dbReference type="Pfam" id="PF16198">
    <property type="entry name" value="TruB_C_2"/>
    <property type="match status" value="1"/>
</dbReference>
<dbReference type="EMBL" id="SIRE01000011">
    <property type="protein sequence ID" value="TBL77774.1"/>
    <property type="molecule type" value="Genomic_DNA"/>
</dbReference>
<gene>
    <name evidence="5 9" type="primary">truB</name>
    <name evidence="9" type="ORF">EYB31_16665</name>
</gene>
<dbReference type="GO" id="GO:0160148">
    <property type="term" value="F:tRNA pseudouridine(55) synthase activity"/>
    <property type="evidence" value="ECO:0007669"/>
    <property type="project" value="UniProtKB-EC"/>
</dbReference>
<evidence type="ECO:0000313" key="9">
    <source>
        <dbReference type="EMBL" id="TBL77774.1"/>
    </source>
</evidence>
<accession>A0A4Q9DNV3</accession>
<dbReference type="InterPro" id="IPR014780">
    <property type="entry name" value="tRNA_psdUridine_synth_TruB"/>
</dbReference>
<evidence type="ECO:0000259" key="6">
    <source>
        <dbReference type="Pfam" id="PF01509"/>
    </source>
</evidence>
<dbReference type="Gene3D" id="3.30.2350.10">
    <property type="entry name" value="Pseudouridine synthase"/>
    <property type="match status" value="1"/>
</dbReference>
<dbReference type="Proteomes" id="UP000293142">
    <property type="component" value="Unassembled WGS sequence"/>
</dbReference>
<evidence type="ECO:0000259" key="8">
    <source>
        <dbReference type="Pfam" id="PF16198"/>
    </source>
</evidence>
<dbReference type="SUPFAM" id="SSF55120">
    <property type="entry name" value="Pseudouridine synthase"/>
    <property type="match status" value="1"/>
</dbReference>
<dbReference type="PANTHER" id="PTHR13767">
    <property type="entry name" value="TRNA-PSEUDOURIDINE SYNTHASE"/>
    <property type="match status" value="1"/>
</dbReference>
<reference evidence="9 10" key="1">
    <citation type="submission" date="2019-02" db="EMBL/GenBank/DDBJ databases">
        <title>Paenibacillus sp. nov., isolated from surface-sterilized tissue of Thalictrum simplex L.</title>
        <authorList>
            <person name="Tuo L."/>
        </authorList>
    </citation>
    <scope>NUCLEOTIDE SEQUENCE [LARGE SCALE GENOMIC DNA]</scope>
    <source>
        <strain evidence="9 10">N2SHLJ1</strain>
    </source>
</reference>
<name>A0A4Q9DNV3_9BACL</name>
<dbReference type="InterPro" id="IPR032819">
    <property type="entry name" value="TruB_C"/>
</dbReference>
<dbReference type="PANTHER" id="PTHR13767:SF2">
    <property type="entry name" value="PSEUDOURIDYLATE SYNTHASE TRUB1"/>
    <property type="match status" value="1"/>
</dbReference>
<dbReference type="RefSeq" id="WP_131014506.1">
    <property type="nucleotide sequence ID" value="NZ_SIRE01000011.1"/>
</dbReference>
<evidence type="ECO:0000256" key="4">
    <source>
        <dbReference type="ARBA" id="ARBA00023235"/>
    </source>
</evidence>